<name>A0ACB7YSX7_9ERIC</name>
<gene>
    <name evidence="1" type="ORF">Vadar_003898</name>
</gene>
<organism evidence="1 2">
    <name type="scientific">Vaccinium darrowii</name>
    <dbReference type="NCBI Taxonomy" id="229202"/>
    <lineage>
        <taxon>Eukaryota</taxon>
        <taxon>Viridiplantae</taxon>
        <taxon>Streptophyta</taxon>
        <taxon>Embryophyta</taxon>
        <taxon>Tracheophyta</taxon>
        <taxon>Spermatophyta</taxon>
        <taxon>Magnoliopsida</taxon>
        <taxon>eudicotyledons</taxon>
        <taxon>Gunneridae</taxon>
        <taxon>Pentapetalae</taxon>
        <taxon>asterids</taxon>
        <taxon>Ericales</taxon>
        <taxon>Ericaceae</taxon>
        <taxon>Vaccinioideae</taxon>
        <taxon>Vaccinieae</taxon>
        <taxon>Vaccinium</taxon>
    </lineage>
</organism>
<evidence type="ECO:0000313" key="1">
    <source>
        <dbReference type="EMBL" id="KAH7856648.1"/>
    </source>
</evidence>
<accession>A0ACB7YSX7</accession>
<comment type="caution">
    <text evidence="1">The sequence shown here is derived from an EMBL/GenBank/DDBJ whole genome shotgun (WGS) entry which is preliminary data.</text>
</comment>
<proteinExistence type="predicted"/>
<protein>
    <submittedName>
        <fullName evidence="1">Uncharacterized protein</fullName>
    </submittedName>
</protein>
<sequence>MTNDNITFIKPGHIAQEVPRIEKLRRLKLEMNDIRMKELGFQTMATSLLPSNKKRKTKNTKAAAKLMDLGDDDPDYQPAEDEDALSSHNNDEEEIASVNSRKRSKPIAPRKSPPRTEIVPSIESIVAPSPTQGSMPVPASMESMPGSESTPGSSTNTIVRASTSKRGRVRGPTRVINTERLIAGNSGKKLEVEIPREIGVPVGDHATRFASWVGVQVRVGAPLKEVKKWSDIPSAVKAPIIQATRDKFDVKDYDDAEHVVLVVNRKCQALYRNWRHKMKRRYQQLVKAGKNPYNMPYRGVKREDWAWMIDNIWTDKDKEEIAEKRRKARADLPFNHTMGSQSFAAAMSAQAKDMDGQRPNTAEFFKSSHYNGKKRMRWGQ</sequence>
<reference evidence="1 2" key="1">
    <citation type="journal article" date="2021" name="Hortic Res">
        <title>High-quality reference genome and annotation aids understanding of berry development for evergreen blueberry (Vaccinium darrowii).</title>
        <authorList>
            <person name="Yu J."/>
            <person name="Hulse-Kemp A.M."/>
            <person name="Babiker E."/>
            <person name="Staton M."/>
        </authorList>
    </citation>
    <scope>NUCLEOTIDE SEQUENCE [LARGE SCALE GENOMIC DNA]</scope>
    <source>
        <strain evidence="2">cv. NJ 8807/NJ 8810</strain>
        <tissue evidence="1">Young leaf</tissue>
    </source>
</reference>
<keyword evidence="2" id="KW-1185">Reference proteome</keyword>
<evidence type="ECO:0000313" key="2">
    <source>
        <dbReference type="Proteomes" id="UP000828048"/>
    </source>
</evidence>
<dbReference type="Proteomes" id="UP000828048">
    <property type="component" value="Chromosome 3"/>
</dbReference>
<dbReference type="EMBL" id="CM037153">
    <property type="protein sequence ID" value="KAH7856648.1"/>
    <property type="molecule type" value="Genomic_DNA"/>
</dbReference>